<feature type="non-terminal residue" evidence="2">
    <location>
        <position position="1"/>
    </location>
</feature>
<dbReference type="OrthoDB" id="1684416at2759"/>
<dbReference type="EMBL" id="JAAAIN010000787">
    <property type="protein sequence ID" value="KAG0310855.1"/>
    <property type="molecule type" value="Genomic_DNA"/>
</dbReference>
<feature type="compositionally biased region" description="Polar residues" evidence="1">
    <location>
        <begin position="25"/>
        <end position="36"/>
    </location>
</feature>
<evidence type="ECO:0000256" key="1">
    <source>
        <dbReference type="SAM" id="MobiDB-lite"/>
    </source>
</evidence>
<feature type="compositionally biased region" description="Polar residues" evidence="1">
    <location>
        <begin position="232"/>
        <end position="247"/>
    </location>
</feature>
<dbReference type="Proteomes" id="UP000823405">
    <property type="component" value="Unassembled WGS sequence"/>
</dbReference>
<proteinExistence type="predicted"/>
<organism evidence="2 3">
    <name type="scientific">Linnemannia gamsii</name>
    <dbReference type="NCBI Taxonomy" id="64522"/>
    <lineage>
        <taxon>Eukaryota</taxon>
        <taxon>Fungi</taxon>
        <taxon>Fungi incertae sedis</taxon>
        <taxon>Mucoromycota</taxon>
        <taxon>Mortierellomycotina</taxon>
        <taxon>Mortierellomycetes</taxon>
        <taxon>Mortierellales</taxon>
        <taxon>Mortierellaceae</taxon>
        <taxon>Linnemannia</taxon>
    </lineage>
</organism>
<keyword evidence="3" id="KW-1185">Reference proteome</keyword>
<feature type="region of interest" description="Disordered" evidence="1">
    <location>
        <begin position="199"/>
        <end position="253"/>
    </location>
</feature>
<evidence type="ECO:0000313" key="2">
    <source>
        <dbReference type="EMBL" id="KAG0310855.1"/>
    </source>
</evidence>
<reference evidence="2" key="1">
    <citation type="journal article" date="2020" name="Fungal Divers.">
        <title>Resolving the Mortierellaceae phylogeny through synthesis of multi-gene phylogenetics and phylogenomics.</title>
        <authorList>
            <person name="Vandepol N."/>
            <person name="Liber J."/>
            <person name="Desiro A."/>
            <person name="Na H."/>
            <person name="Kennedy M."/>
            <person name="Barry K."/>
            <person name="Grigoriev I.V."/>
            <person name="Miller A.N."/>
            <person name="O'Donnell K."/>
            <person name="Stajich J.E."/>
            <person name="Bonito G."/>
        </authorList>
    </citation>
    <scope>NUCLEOTIDE SEQUENCE</scope>
    <source>
        <strain evidence="2">NVP60</strain>
    </source>
</reference>
<gene>
    <name evidence="2" type="ORF">BGZ97_012270</name>
</gene>
<feature type="region of interest" description="Disordered" evidence="1">
    <location>
        <begin position="95"/>
        <end position="121"/>
    </location>
</feature>
<comment type="caution">
    <text evidence="2">The sequence shown here is derived from an EMBL/GenBank/DDBJ whole genome shotgun (WGS) entry which is preliminary data.</text>
</comment>
<feature type="region of interest" description="Disordered" evidence="1">
    <location>
        <begin position="1"/>
        <end position="48"/>
    </location>
</feature>
<evidence type="ECO:0000313" key="3">
    <source>
        <dbReference type="Proteomes" id="UP000823405"/>
    </source>
</evidence>
<sequence>FSFGDASDNPFLEQPPRKQFKDAAPTTSDTRQTSRQVPPKSQEPTIQQGLVLTRVLPINSPVRIPAAAPTHDIGSSLATSTRLLPKIDYEHFLRKSTEQQQDSDATEESSRDAGGIGDTLKKSLRTTAMDIARKSIMQHAAASPRKTFLKVSEVAARSHGEPSLHDLLLASEADGDDSSMFSRSTKPASTQSFAHPDTQFTFESTPLPPFNFHPTAAKQPNTQHHLEDSEHGANTQGNYTAGQQSLDADTARDKVRLYYS</sequence>
<name>A0A9P6R6H0_9FUNG</name>
<dbReference type="AlphaFoldDB" id="A0A9P6R6H0"/>
<protein>
    <submittedName>
        <fullName evidence="2">Uncharacterized protein</fullName>
    </submittedName>
</protein>
<accession>A0A9P6R6H0</accession>